<dbReference type="Proteomes" id="UP001390669">
    <property type="component" value="Unassembled WGS sequence"/>
</dbReference>
<protein>
    <submittedName>
        <fullName evidence="2">DUF445 domain-containing protein</fullName>
    </submittedName>
</protein>
<evidence type="ECO:0000313" key="2">
    <source>
        <dbReference type="EMBL" id="MEM5450152.1"/>
    </source>
</evidence>
<keyword evidence="3" id="KW-1185">Reference proteome</keyword>
<keyword evidence="1" id="KW-0812">Transmembrane</keyword>
<feature type="transmembrane region" description="Helical" evidence="1">
    <location>
        <begin position="421"/>
        <end position="439"/>
    </location>
</feature>
<dbReference type="PANTHER" id="PTHR38442:SF1">
    <property type="entry name" value="INNER MEMBRANE PROTEIN"/>
    <property type="match status" value="1"/>
</dbReference>
<dbReference type="InterPro" id="IPR007383">
    <property type="entry name" value="DUF445"/>
</dbReference>
<keyword evidence="1" id="KW-0472">Membrane</keyword>
<dbReference type="Pfam" id="PF04286">
    <property type="entry name" value="DUF445"/>
    <property type="match status" value="1"/>
</dbReference>
<organism evidence="2 3">
    <name type="scientific">Paraburkholderia guartelaensis</name>
    <dbReference type="NCBI Taxonomy" id="2546446"/>
    <lineage>
        <taxon>Bacteria</taxon>
        <taxon>Pseudomonadati</taxon>
        <taxon>Pseudomonadota</taxon>
        <taxon>Betaproteobacteria</taxon>
        <taxon>Burkholderiales</taxon>
        <taxon>Burkholderiaceae</taxon>
        <taxon>Paraburkholderia</taxon>
    </lineage>
</organism>
<dbReference type="EMBL" id="JAYMRW010000009">
    <property type="protein sequence ID" value="MEM5450152.1"/>
    <property type="molecule type" value="Genomic_DNA"/>
</dbReference>
<evidence type="ECO:0000256" key="1">
    <source>
        <dbReference type="SAM" id="Phobius"/>
    </source>
</evidence>
<accession>A0ABU9SFM1</accession>
<evidence type="ECO:0000313" key="3">
    <source>
        <dbReference type="Proteomes" id="UP001390669"/>
    </source>
</evidence>
<name>A0ABU9SFM1_9BURK</name>
<gene>
    <name evidence="2" type="ORF">VSR33_21995</name>
</gene>
<comment type="caution">
    <text evidence="2">The sequence shown here is derived from an EMBL/GenBank/DDBJ whole genome shotgun (WGS) entry which is preliminary data.</text>
</comment>
<keyword evidence="1" id="KW-1133">Transmembrane helix</keyword>
<dbReference type="RefSeq" id="WP_406952982.1">
    <property type="nucleotide sequence ID" value="NZ_JAYMRW010000009.1"/>
</dbReference>
<sequence>MNESVSEQVSAMTDGDESPLNAADQALAARKTRRLKRMQRTATSLLAVVFTVLLACVFLQAKYPWLAGLPWLRAFAEAGTVGAIADWYAVVALFRRPFGLPVPHSAIIPRNQQRIAESLGKFVEANFLAPELIIGRLSEHNAAQALAVWLAEPRNSRTIGDVVADSLPRLLNGIDDTQVEQFFERVATPQLRTLDVSRAIGEVLEVLTESNHHQPLLDRGLAGLEQWLAANVDLIKAKFSEASRYTPAPLDAYIVRKFVEGIVALLHEVAASPEHELRHQFDEAVQDLIVQLQRSPVYRRFGRSLMRDCLRHFRNEAYAQRLLDHVRARVIADVERDDSIVRGALAGVLATLGKSVSEESAIQHKLNAWWLELARELVVRYRHRLSALITDVVKGWNAQEVSGKIEAEIGHDLQYVRINGTLVGGMVGVLLHGLALVIVR</sequence>
<reference evidence="2 3" key="1">
    <citation type="submission" date="2024-01" db="EMBL/GenBank/DDBJ databases">
        <title>The diversity of rhizobia nodulating Mimosa spp. in eleven states of Brazil covering several biomes is determined by host plant, location, and edaphic factors.</title>
        <authorList>
            <person name="Rouws L."/>
            <person name="Barauna A."/>
            <person name="Beukes C."/>
            <person name="De Faria S.M."/>
            <person name="Gross E."/>
            <person name="Dos Reis Junior F.B."/>
            <person name="Simon M."/>
            <person name="Maluk M."/>
            <person name="Odee D.W."/>
            <person name="Kenicer G."/>
            <person name="Young J.P.W."/>
            <person name="Reis V.M."/>
            <person name="Zilli J."/>
            <person name="James E.K."/>
        </authorList>
    </citation>
    <scope>NUCLEOTIDE SEQUENCE [LARGE SCALE GENOMIC DNA]</scope>
    <source>
        <strain evidence="2 3">JPY164</strain>
    </source>
</reference>
<feature type="transmembrane region" description="Helical" evidence="1">
    <location>
        <begin position="41"/>
        <end position="61"/>
    </location>
</feature>
<proteinExistence type="predicted"/>
<dbReference type="PANTHER" id="PTHR38442">
    <property type="entry name" value="INNER MEMBRANE PROTEIN-RELATED"/>
    <property type="match status" value="1"/>
</dbReference>